<proteinExistence type="predicted"/>
<keyword evidence="4" id="KW-1185">Reference proteome</keyword>
<comment type="caution">
    <text evidence="2">The sequence shown here is derived from an EMBL/GenBank/DDBJ whole genome shotgun (WGS) entry which is preliminary data.</text>
</comment>
<evidence type="ECO:0000313" key="3">
    <source>
        <dbReference type="EMBL" id="OHV39803.1"/>
    </source>
</evidence>
<evidence type="ECO:0000259" key="1">
    <source>
        <dbReference type="Pfam" id="PF13676"/>
    </source>
</evidence>
<dbReference type="AlphaFoldDB" id="A0A1S1QF53"/>
<organism evidence="2 4">
    <name type="scientific">Parafrankia soli</name>
    <dbReference type="NCBI Taxonomy" id="2599596"/>
    <lineage>
        <taxon>Bacteria</taxon>
        <taxon>Bacillati</taxon>
        <taxon>Actinomycetota</taxon>
        <taxon>Actinomycetes</taxon>
        <taxon>Frankiales</taxon>
        <taxon>Frankiaceae</taxon>
        <taxon>Parafrankia</taxon>
    </lineage>
</organism>
<dbReference type="EMBL" id="MAXA01000081">
    <property type="protein sequence ID" value="OHV39803.1"/>
    <property type="molecule type" value="Genomic_DNA"/>
</dbReference>
<reference evidence="4" key="1">
    <citation type="submission" date="2016-07" db="EMBL/GenBank/DDBJ databases">
        <title>Frankia sp. NRRL B-16219 Genome sequencing.</title>
        <authorList>
            <person name="Ghodhbane-Gtari F."/>
            <person name="Swanson E."/>
            <person name="Gueddou A."/>
            <person name="Louati M."/>
            <person name="Nouioui I."/>
            <person name="Hezbri K."/>
            <person name="Abebe-Akele F."/>
            <person name="Simpson S."/>
            <person name="Morris K."/>
            <person name="Thomas K."/>
            <person name="Gtari M."/>
            <person name="Tisa L.S."/>
        </authorList>
    </citation>
    <scope>NUCLEOTIDE SEQUENCE [LARGE SCALE GENOMIC DNA]</scope>
    <source>
        <strain evidence="4">NRRL B-16219</strain>
    </source>
</reference>
<accession>A0A1S1QF53</accession>
<evidence type="ECO:0000313" key="2">
    <source>
        <dbReference type="EMBL" id="OHV33438.1"/>
    </source>
</evidence>
<name>A0A1S1QF53_9ACTN</name>
<reference evidence="2" key="2">
    <citation type="journal article" date="2017" name="Stand. Genomic Sci.">
        <title>Permanent draft genome sequence of Frankia sp. NRRL B-16219 reveals the presence of canonical nod genes, which are highly homologous to those detected in Candidatus Frankia Dg1 genome.</title>
        <authorList>
            <person name="Ktari A."/>
            <person name="Nouioui I."/>
            <person name="Furnholm T."/>
            <person name="Swanson E."/>
            <person name="Ghodhbane-Gtari F."/>
            <person name="Tisa L.S."/>
            <person name="Gtari M."/>
        </authorList>
    </citation>
    <scope>NUCLEOTIDE SEQUENCE</scope>
    <source>
        <strain evidence="2">NRRL B-16219</strain>
    </source>
</reference>
<sequence>MDFFVSYTAADRGWAEWVAWQLEAAGHVVVLQGWDFTAGANFVYEMHRAAMVAARTVAVVSRPT</sequence>
<dbReference type="Proteomes" id="UP000179769">
    <property type="component" value="Unassembled WGS sequence"/>
</dbReference>
<gene>
    <name evidence="3" type="ORF">BBK14_32725</name>
    <name evidence="2" type="ORF">BBK14_33645</name>
</gene>
<dbReference type="Gene3D" id="3.40.50.10140">
    <property type="entry name" value="Toll/interleukin-1 receptor homology (TIR) domain"/>
    <property type="match status" value="1"/>
</dbReference>
<dbReference type="InterPro" id="IPR000157">
    <property type="entry name" value="TIR_dom"/>
</dbReference>
<dbReference type="InterPro" id="IPR035897">
    <property type="entry name" value="Toll_tir_struct_dom_sf"/>
</dbReference>
<dbReference type="EMBL" id="MAXA01000144">
    <property type="protein sequence ID" value="OHV33438.1"/>
    <property type="molecule type" value="Genomic_DNA"/>
</dbReference>
<evidence type="ECO:0000313" key="4">
    <source>
        <dbReference type="Proteomes" id="UP000179769"/>
    </source>
</evidence>
<dbReference type="GO" id="GO:0007165">
    <property type="term" value="P:signal transduction"/>
    <property type="evidence" value="ECO:0007669"/>
    <property type="project" value="InterPro"/>
</dbReference>
<protein>
    <recommendedName>
        <fullName evidence="1">TIR domain-containing protein</fullName>
    </recommendedName>
</protein>
<dbReference type="SUPFAM" id="SSF52200">
    <property type="entry name" value="Toll/Interleukin receptor TIR domain"/>
    <property type="match status" value="1"/>
</dbReference>
<feature type="domain" description="TIR" evidence="1">
    <location>
        <begin position="3"/>
        <end position="62"/>
    </location>
</feature>
<dbReference type="Pfam" id="PF13676">
    <property type="entry name" value="TIR_2"/>
    <property type="match status" value="1"/>
</dbReference>